<dbReference type="GO" id="GO:0003677">
    <property type="term" value="F:DNA binding"/>
    <property type="evidence" value="ECO:0007669"/>
    <property type="project" value="UniProtKB-KW"/>
</dbReference>
<dbReference type="SUPFAM" id="SSF46785">
    <property type="entry name" value="Winged helix' DNA-binding domain"/>
    <property type="match status" value="2"/>
</dbReference>
<dbReference type="InterPro" id="IPR001845">
    <property type="entry name" value="HTH_ArsR_DNA-bd_dom"/>
</dbReference>
<dbReference type="eggNOG" id="arCOG01684">
    <property type="taxonomic scope" value="Archaea"/>
</dbReference>
<dbReference type="PANTHER" id="PTHR33154">
    <property type="entry name" value="TRANSCRIPTIONAL REGULATOR, ARSR FAMILY"/>
    <property type="match status" value="1"/>
</dbReference>
<dbReference type="InterPro" id="IPR056346">
    <property type="entry name" value="HTH_Cmi2_C"/>
</dbReference>
<dbReference type="AlphaFoldDB" id="F2KRJ8"/>
<dbReference type="GeneID" id="10393846"/>
<dbReference type="HOGENOM" id="CLU_090889_0_0_2"/>
<dbReference type="PROSITE" id="PS50987">
    <property type="entry name" value="HTH_ARSR_2"/>
    <property type="match status" value="1"/>
</dbReference>
<evidence type="ECO:0000256" key="2">
    <source>
        <dbReference type="ARBA" id="ARBA00023125"/>
    </source>
</evidence>
<dbReference type="PRINTS" id="PR00778">
    <property type="entry name" value="HTHARSR"/>
</dbReference>
<keyword evidence="1" id="KW-0805">Transcription regulation</keyword>
<evidence type="ECO:0000256" key="3">
    <source>
        <dbReference type="ARBA" id="ARBA00023163"/>
    </source>
</evidence>
<dbReference type="RefSeq" id="WP_013683435.1">
    <property type="nucleotide sequence ID" value="NC_015320.1"/>
</dbReference>
<dbReference type="PANTHER" id="PTHR33154:SF33">
    <property type="entry name" value="TRANSCRIPTIONAL REPRESSOR SDPR"/>
    <property type="match status" value="1"/>
</dbReference>
<sequence>MKANIDTVLEALGNESRRRILSLLSKKPCYVSEISYSLKMAPKAVLEHLEKLEKAGIVASFEEGRRRYYYINRNLRIEISITPHRFETVITTGNSSADIEKTVSEVKRLFEGFSFEGKSMSEFCKVLRKIEEVQQNFSRIQGMITSRITEVFEYLLDEIERHIDDEVERVVLLGLTKGANSALEIAEQFGIPYREVESALERLRKKGLVEEVQQNGRSMWVVK</sequence>
<evidence type="ECO:0000259" key="4">
    <source>
        <dbReference type="PROSITE" id="PS50987"/>
    </source>
</evidence>
<gene>
    <name evidence="5" type="ordered locus">Arcve_0745</name>
</gene>
<dbReference type="Pfam" id="PF01022">
    <property type="entry name" value="HTH_5"/>
    <property type="match status" value="1"/>
</dbReference>
<dbReference type="SMART" id="SM00418">
    <property type="entry name" value="HTH_ARSR"/>
    <property type="match status" value="1"/>
</dbReference>
<dbReference type="Pfam" id="PF24270">
    <property type="entry name" value="HTH_Cmi2_C"/>
    <property type="match status" value="1"/>
</dbReference>
<dbReference type="Gene3D" id="1.10.10.10">
    <property type="entry name" value="Winged helix-like DNA-binding domain superfamily/Winged helix DNA-binding domain"/>
    <property type="match status" value="2"/>
</dbReference>
<dbReference type="EMBL" id="CP002588">
    <property type="protein sequence ID" value="AEA46763.1"/>
    <property type="molecule type" value="Genomic_DNA"/>
</dbReference>
<protein>
    <submittedName>
        <fullName evidence="5">Transcriptional regulator, TrmB</fullName>
    </submittedName>
</protein>
<keyword evidence="3" id="KW-0804">Transcription</keyword>
<dbReference type="Proteomes" id="UP000008136">
    <property type="component" value="Chromosome"/>
</dbReference>
<feature type="domain" description="HTH arsR-type" evidence="4">
    <location>
        <begin position="1"/>
        <end position="100"/>
    </location>
</feature>
<evidence type="ECO:0000313" key="6">
    <source>
        <dbReference type="Proteomes" id="UP000008136"/>
    </source>
</evidence>
<dbReference type="InterPro" id="IPR036390">
    <property type="entry name" value="WH_DNA-bd_sf"/>
</dbReference>
<accession>F2KRJ8</accession>
<dbReference type="STRING" id="693661.Arcve_0745"/>
<keyword evidence="2" id="KW-0238">DNA-binding</keyword>
<evidence type="ECO:0000313" key="5">
    <source>
        <dbReference type="EMBL" id="AEA46763.1"/>
    </source>
</evidence>
<organism evidence="5 6">
    <name type="scientific">Archaeoglobus veneficus (strain DSM 11195 / SNP6)</name>
    <dbReference type="NCBI Taxonomy" id="693661"/>
    <lineage>
        <taxon>Archaea</taxon>
        <taxon>Methanobacteriati</taxon>
        <taxon>Methanobacteriota</taxon>
        <taxon>Archaeoglobi</taxon>
        <taxon>Archaeoglobales</taxon>
        <taxon>Archaeoglobaceae</taxon>
        <taxon>Archaeoglobus</taxon>
    </lineage>
</organism>
<dbReference type="OrthoDB" id="9623at2157"/>
<reference evidence="5 6" key="1">
    <citation type="submission" date="2011-03" db="EMBL/GenBank/DDBJ databases">
        <title>The complete genome of Archaeoglobus veneficus SNP6.</title>
        <authorList>
            <consortium name="US DOE Joint Genome Institute (JGI-PGF)"/>
            <person name="Lucas S."/>
            <person name="Copeland A."/>
            <person name="Lapidus A."/>
            <person name="Bruce D."/>
            <person name="Goodwin L."/>
            <person name="Pitluck S."/>
            <person name="Kyrpides N."/>
            <person name="Mavromatis K."/>
            <person name="Pagani I."/>
            <person name="Ivanova N."/>
            <person name="Mikhailova N."/>
            <person name="Lu M."/>
            <person name="Detter J.C."/>
            <person name="Tapia R."/>
            <person name="Han C."/>
            <person name="Land M."/>
            <person name="Hauser L."/>
            <person name="Markowitz V."/>
            <person name="Cheng J.-F."/>
            <person name="Hugenholtz P."/>
            <person name="Woyke T."/>
            <person name="Wu D."/>
            <person name="Spring S."/>
            <person name="Brambilla E."/>
            <person name="Klenk H.-P."/>
            <person name="Eisen J.A."/>
        </authorList>
    </citation>
    <scope>NUCLEOTIDE SEQUENCE [LARGE SCALE GENOMIC DNA]</scope>
    <source>
        <strain>SNP6</strain>
    </source>
</reference>
<dbReference type="InterPro" id="IPR036388">
    <property type="entry name" value="WH-like_DNA-bd_sf"/>
</dbReference>
<dbReference type="NCBIfam" id="NF033788">
    <property type="entry name" value="HTH_metalloreg"/>
    <property type="match status" value="1"/>
</dbReference>
<dbReference type="GO" id="GO:0003700">
    <property type="term" value="F:DNA-binding transcription factor activity"/>
    <property type="evidence" value="ECO:0007669"/>
    <property type="project" value="InterPro"/>
</dbReference>
<dbReference type="InterPro" id="IPR051081">
    <property type="entry name" value="HTH_MetalResp_TranReg"/>
</dbReference>
<dbReference type="CDD" id="cd00090">
    <property type="entry name" value="HTH_ARSR"/>
    <property type="match status" value="1"/>
</dbReference>
<evidence type="ECO:0000256" key="1">
    <source>
        <dbReference type="ARBA" id="ARBA00023015"/>
    </source>
</evidence>
<name>F2KRJ8_ARCVS</name>
<proteinExistence type="predicted"/>
<keyword evidence="6" id="KW-1185">Reference proteome</keyword>
<dbReference type="KEGG" id="ave:Arcve_0745"/>
<dbReference type="InterPro" id="IPR011991">
    <property type="entry name" value="ArsR-like_HTH"/>
</dbReference>